<accession>A0AAN6N6M5</accession>
<dbReference type="NCBIfam" id="NF041278">
    <property type="entry name" value="CmcJ_NvfI_EfuI"/>
    <property type="match status" value="1"/>
</dbReference>
<dbReference type="EMBL" id="MU853800">
    <property type="protein sequence ID" value="KAK3940177.1"/>
    <property type="molecule type" value="Genomic_DNA"/>
</dbReference>
<reference evidence="3" key="1">
    <citation type="journal article" date="2023" name="Mol. Phylogenet. Evol.">
        <title>Genome-scale phylogeny and comparative genomics of the fungal order Sordariales.</title>
        <authorList>
            <person name="Hensen N."/>
            <person name="Bonometti L."/>
            <person name="Westerberg I."/>
            <person name="Brannstrom I.O."/>
            <person name="Guillou S."/>
            <person name="Cros-Aarteil S."/>
            <person name="Calhoun S."/>
            <person name="Haridas S."/>
            <person name="Kuo A."/>
            <person name="Mondo S."/>
            <person name="Pangilinan J."/>
            <person name="Riley R."/>
            <person name="LaButti K."/>
            <person name="Andreopoulos B."/>
            <person name="Lipzen A."/>
            <person name="Chen C."/>
            <person name="Yan M."/>
            <person name="Daum C."/>
            <person name="Ng V."/>
            <person name="Clum A."/>
            <person name="Steindorff A."/>
            <person name="Ohm R.A."/>
            <person name="Martin F."/>
            <person name="Silar P."/>
            <person name="Natvig D.O."/>
            <person name="Lalanne C."/>
            <person name="Gautier V."/>
            <person name="Ament-Velasquez S.L."/>
            <person name="Kruys A."/>
            <person name="Hutchinson M.I."/>
            <person name="Powell A.J."/>
            <person name="Barry K."/>
            <person name="Miller A.N."/>
            <person name="Grigoriev I.V."/>
            <person name="Debuchy R."/>
            <person name="Gladieux P."/>
            <person name="Hiltunen Thoren M."/>
            <person name="Johannesson H."/>
        </authorList>
    </citation>
    <scope>NUCLEOTIDE SEQUENCE [LARGE SCALE GENOMIC DNA]</scope>
    <source>
        <strain evidence="3">CBS 340.73</strain>
    </source>
</reference>
<evidence type="ECO:0008006" key="4">
    <source>
        <dbReference type="Google" id="ProtNLM"/>
    </source>
</evidence>
<gene>
    <name evidence="2" type="ORF">QBC46DRAFT_261583</name>
</gene>
<comment type="caution">
    <text evidence="2">The sequence shown here is derived from an EMBL/GenBank/DDBJ whole genome shotgun (WGS) entry which is preliminary data.</text>
</comment>
<dbReference type="GO" id="GO:0016491">
    <property type="term" value="F:oxidoreductase activity"/>
    <property type="evidence" value="ECO:0007669"/>
    <property type="project" value="InterPro"/>
</dbReference>
<keyword evidence="3" id="KW-1185">Reference proteome</keyword>
<dbReference type="PANTHER" id="PTHR34598:SF3">
    <property type="entry name" value="OXIDOREDUCTASE AN1597"/>
    <property type="match status" value="1"/>
</dbReference>
<proteinExistence type="inferred from homology"/>
<comment type="similarity">
    <text evidence="1">Belongs to the asaB hydroxylase/desaturase family.</text>
</comment>
<protein>
    <recommendedName>
        <fullName evidence="4">Methyltransferase</fullName>
    </recommendedName>
</protein>
<dbReference type="Proteomes" id="UP001303473">
    <property type="component" value="Unassembled WGS sequence"/>
</dbReference>
<dbReference type="PANTHER" id="PTHR34598">
    <property type="entry name" value="BLL6449 PROTEIN"/>
    <property type="match status" value="1"/>
</dbReference>
<evidence type="ECO:0000313" key="3">
    <source>
        <dbReference type="Proteomes" id="UP001303473"/>
    </source>
</evidence>
<evidence type="ECO:0000256" key="1">
    <source>
        <dbReference type="ARBA" id="ARBA00023604"/>
    </source>
</evidence>
<sequence>MATEVLTPQAHVFVEPHDVADTDNAPKRPHNVATSLNYWKDPGDGSPPTPIIVGRGTISNRRPTIAQPVVVTDVTGEEDKYTLDSHGFQYLRSTSNEKDFTDESKILAEYYPECEQLLKDVTGASRVKIFDHKVRRGPTQWHGLGANNLANRGPVTRVHVDQSYDGAEMVLRRRLPDEADDLVTKRYQIINVWRPIKTILKDPIAVADATSIPDEDLVAARSMYDSHQGETWTLRPNAAHRFYFKYRLTPEEVLFIKCFDSDIQAKARRVPHSAFEDPEHKDQEYRQSVEVRCLVFYDH</sequence>
<dbReference type="InterPro" id="IPR044053">
    <property type="entry name" value="AsaB-like"/>
</dbReference>
<evidence type="ECO:0000313" key="2">
    <source>
        <dbReference type="EMBL" id="KAK3940177.1"/>
    </source>
</evidence>
<organism evidence="2 3">
    <name type="scientific">Diplogelasinospora grovesii</name>
    <dbReference type="NCBI Taxonomy" id="303347"/>
    <lineage>
        <taxon>Eukaryota</taxon>
        <taxon>Fungi</taxon>
        <taxon>Dikarya</taxon>
        <taxon>Ascomycota</taxon>
        <taxon>Pezizomycotina</taxon>
        <taxon>Sordariomycetes</taxon>
        <taxon>Sordariomycetidae</taxon>
        <taxon>Sordariales</taxon>
        <taxon>Diplogelasinosporaceae</taxon>
        <taxon>Diplogelasinospora</taxon>
    </lineage>
</organism>
<name>A0AAN6N6M5_9PEZI</name>
<dbReference type="AlphaFoldDB" id="A0AAN6N6M5"/>